<proteinExistence type="predicted"/>
<feature type="compositionally biased region" description="Polar residues" evidence="1">
    <location>
        <begin position="200"/>
        <end position="209"/>
    </location>
</feature>
<feature type="compositionally biased region" description="Low complexity" evidence="1">
    <location>
        <begin position="36"/>
        <end position="89"/>
    </location>
</feature>
<name>A0A5C3MG65_9AGAR</name>
<feature type="region of interest" description="Disordered" evidence="1">
    <location>
        <begin position="27"/>
        <end position="109"/>
    </location>
</feature>
<accession>A0A5C3MG65</accession>
<sequence length="420" mass="46777">MSYTFEDWTHNPASSYSYPTAGHGYPVVPQPYPVTSQSFASQQPYSPSPSFSSSSSYSSTSRSYSSSQSYSSSPSYISSQTYPTQTYPTQPCPPQLHPPSRSSHGFSYVSEMYHNSPPISHTHSYPSTVPFVTSNHVNTCPPTTAAHESLLRALDFSADINESRAESRKVYRGGRSSISRASTLHPYSPPATQHGGLRSPTPTWTRAGSSDLLQHNTSAKKSRCKHCKNCTCAKEHESPISKDPEDPDMEAPTNHILLPQRIPTIKFASRSYEEPRYPPITFQALHFPEAGMRLGKVIDRCMPAIEGGDDTVLEKAVDREITIKLMWPGYSTVPFQKRIKTLNGKVTRETILMVLAKAIIQYVRKILVEHIPVEAGFEKWAIGIQPNGRRGIIGPEVFVTRLIHCGGSYWRPELWIPKTV</sequence>
<dbReference type="Proteomes" id="UP000308652">
    <property type="component" value="Unassembled WGS sequence"/>
</dbReference>
<keyword evidence="3" id="KW-1185">Reference proteome</keyword>
<organism evidence="2 3">
    <name type="scientific">Crucibulum laeve</name>
    <dbReference type="NCBI Taxonomy" id="68775"/>
    <lineage>
        <taxon>Eukaryota</taxon>
        <taxon>Fungi</taxon>
        <taxon>Dikarya</taxon>
        <taxon>Basidiomycota</taxon>
        <taxon>Agaricomycotina</taxon>
        <taxon>Agaricomycetes</taxon>
        <taxon>Agaricomycetidae</taxon>
        <taxon>Agaricales</taxon>
        <taxon>Agaricineae</taxon>
        <taxon>Nidulariaceae</taxon>
        <taxon>Crucibulum</taxon>
    </lineage>
</organism>
<evidence type="ECO:0000313" key="3">
    <source>
        <dbReference type="Proteomes" id="UP000308652"/>
    </source>
</evidence>
<feature type="region of interest" description="Disordered" evidence="1">
    <location>
        <begin position="163"/>
        <end position="209"/>
    </location>
</feature>
<dbReference type="AlphaFoldDB" id="A0A5C3MG65"/>
<dbReference type="OrthoDB" id="2639744at2759"/>
<reference evidence="2 3" key="1">
    <citation type="journal article" date="2019" name="Nat. Ecol. Evol.">
        <title>Megaphylogeny resolves global patterns of mushroom evolution.</title>
        <authorList>
            <person name="Varga T."/>
            <person name="Krizsan K."/>
            <person name="Foldi C."/>
            <person name="Dima B."/>
            <person name="Sanchez-Garcia M."/>
            <person name="Sanchez-Ramirez S."/>
            <person name="Szollosi G.J."/>
            <person name="Szarkandi J.G."/>
            <person name="Papp V."/>
            <person name="Albert L."/>
            <person name="Andreopoulos W."/>
            <person name="Angelini C."/>
            <person name="Antonin V."/>
            <person name="Barry K.W."/>
            <person name="Bougher N.L."/>
            <person name="Buchanan P."/>
            <person name="Buyck B."/>
            <person name="Bense V."/>
            <person name="Catcheside P."/>
            <person name="Chovatia M."/>
            <person name="Cooper J."/>
            <person name="Damon W."/>
            <person name="Desjardin D."/>
            <person name="Finy P."/>
            <person name="Geml J."/>
            <person name="Haridas S."/>
            <person name="Hughes K."/>
            <person name="Justo A."/>
            <person name="Karasinski D."/>
            <person name="Kautmanova I."/>
            <person name="Kiss B."/>
            <person name="Kocsube S."/>
            <person name="Kotiranta H."/>
            <person name="LaButti K.M."/>
            <person name="Lechner B.E."/>
            <person name="Liimatainen K."/>
            <person name="Lipzen A."/>
            <person name="Lukacs Z."/>
            <person name="Mihaltcheva S."/>
            <person name="Morgado L.N."/>
            <person name="Niskanen T."/>
            <person name="Noordeloos M.E."/>
            <person name="Ohm R.A."/>
            <person name="Ortiz-Santana B."/>
            <person name="Ovrebo C."/>
            <person name="Racz N."/>
            <person name="Riley R."/>
            <person name="Savchenko A."/>
            <person name="Shiryaev A."/>
            <person name="Soop K."/>
            <person name="Spirin V."/>
            <person name="Szebenyi C."/>
            <person name="Tomsovsky M."/>
            <person name="Tulloss R.E."/>
            <person name="Uehling J."/>
            <person name="Grigoriev I.V."/>
            <person name="Vagvolgyi C."/>
            <person name="Papp T."/>
            <person name="Martin F.M."/>
            <person name="Miettinen O."/>
            <person name="Hibbett D.S."/>
            <person name="Nagy L.G."/>
        </authorList>
    </citation>
    <scope>NUCLEOTIDE SEQUENCE [LARGE SCALE GENOMIC DNA]</scope>
    <source>
        <strain evidence="2 3">CBS 166.37</strain>
    </source>
</reference>
<dbReference type="EMBL" id="ML213597">
    <property type="protein sequence ID" value="TFK40161.1"/>
    <property type="molecule type" value="Genomic_DNA"/>
</dbReference>
<evidence type="ECO:0000256" key="1">
    <source>
        <dbReference type="SAM" id="MobiDB-lite"/>
    </source>
</evidence>
<evidence type="ECO:0000313" key="2">
    <source>
        <dbReference type="EMBL" id="TFK40161.1"/>
    </source>
</evidence>
<protein>
    <submittedName>
        <fullName evidence="2">Uncharacterized protein</fullName>
    </submittedName>
</protein>
<feature type="region of interest" description="Disordered" evidence="1">
    <location>
        <begin position="1"/>
        <end position="20"/>
    </location>
</feature>
<gene>
    <name evidence="2" type="ORF">BDQ12DRAFT_711578</name>
</gene>